<proteinExistence type="predicted"/>
<reference evidence="1" key="2">
    <citation type="journal article" date="2015" name="Data Brief">
        <title>Shoot transcriptome of the giant reed, Arundo donax.</title>
        <authorList>
            <person name="Barrero R.A."/>
            <person name="Guerrero F.D."/>
            <person name="Moolhuijzen P."/>
            <person name="Goolsby J.A."/>
            <person name="Tidwell J."/>
            <person name="Bellgard S.E."/>
            <person name="Bellgard M.I."/>
        </authorList>
    </citation>
    <scope>NUCLEOTIDE SEQUENCE</scope>
    <source>
        <tissue evidence="1">Shoot tissue taken approximately 20 cm above the soil surface</tissue>
    </source>
</reference>
<dbReference type="AlphaFoldDB" id="A0A0A8Y5W8"/>
<reference evidence="1" key="1">
    <citation type="submission" date="2014-09" db="EMBL/GenBank/DDBJ databases">
        <authorList>
            <person name="Magalhaes I.L.F."/>
            <person name="Oliveira U."/>
            <person name="Santos F.R."/>
            <person name="Vidigal T.H.D.A."/>
            <person name="Brescovit A.D."/>
            <person name="Santos A.J."/>
        </authorList>
    </citation>
    <scope>NUCLEOTIDE SEQUENCE</scope>
    <source>
        <tissue evidence="1">Shoot tissue taken approximately 20 cm above the soil surface</tissue>
    </source>
</reference>
<sequence length="78" mass="8619">MPIHRQVVVWNDSERNIHPVPLMYGVKCTSCTRQWTGDMVRCQLRNASPHGIGATTGFILLIEPPPPLLPIAVSARSS</sequence>
<evidence type="ECO:0000313" key="1">
    <source>
        <dbReference type="EMBL" id="JAD21389.1"/>
    </source>
</evidence>
<organism evidence="1">
    <name type="scientific">Arundo donax</name>
    <name type="common">Giant reed</name>
    <name type="synonym">Donax arundinaceus</name>
    <dbReference type="NCBI Taxonomy" id="35708"/>
    <lineage>
        <taxon>Eukaryota</taxon>
        <taxon>Viridiplantae</taxon>
        <taxon>Streptophyta</taxon>
        <taxon>Embryophyta</taxon>
        <taxon>Tracheophyta</taxon>
        <taxon>Spermatophyta</taxon>
        <taxon>Magnoliopsida</taxon>
        <taxon>Liliopsida</taxon>
        <taxon>Poales</taxon>
        <taxon>Poaceae</taxon>
        <taxon>PACMAD clade</taxon>
        <taxon>Arundinoideae</taxon>
        <taxon>Arundineae</taxon>
        <taxon>Arundo</taxon>
    </lineage>
</organism>
<name>A0A0A8Y5W8_ARUDO</name>
<protein>
    <submittedName>
        <fullName evidence="1">Uncharacterized protein</fullName>
    </submittedName>
</protein>
<accession>A0A0A8Y5W8</accession>
<dbReference type="EMBL" id="GBRH01276506">
    <property type="protein sequence ID" value="JAD21389.1"/>
    <property type="molecule type" value="Transcribed_RNA"/>
</dbReference>